<dbReference type="GO" id="GO:0004993">
    <property type="term" value="F:G protein-coupled serotonin receptor activity"/>
    <property type="evidence" value="ECO:0007669"/>
    <property type="project" value="TreeGrafter"/>
</dbReference>
<feature type="domain" description="G-protein coupled receptors family 1 profile" evidence="16">
    <location>
        <begin position="102"/>
        <end position="452"/>
    </location>
</feature>
<keyword evidence="5 15" id="KW-1133">Transmembrane helix</keyword>
<dbReference type="InterPro" id="IPR000276">
    <property type="entry name" value="GPCR_Rhodpsn"/>
</dbReference>
<reference evidence="17" key="1">
    <citation type="submission" date="2019-08" db="EMBL/GenBank/DDBJ databases">
        <title>Three high-quality genomes provides insights into domestication of ducks.</title>
        <authorList>
            <person name="Hou Z.C."/>
            <person name="Zhu F."/>
            <person name="Yin Z.T."/>
            <person name="Zhang F."/>
        </authorList>
    </citation>
    <scope>NUCLEOTIDE SEQUENCE [LARGE SCALE GENOMIC DNA]</scope>
</reference>
<dbReference type="GO" id="GO:0007187">
    <property type="term" value="P:G protein-coupled receptor signaling pathway, coupled to cyclic nucleotide second messenger"/>
    <property type="evidence" value="ECO:0007669"/>
    <property type="project" value="TreeGrafter"/>
</dbReference>
<dbReference type="InterPro" id="IPR003980">
    <property type="entry name" value="Histamine_H3_rcpt"/>
</dbReference>
<accession>A0A8B9SL68</accession>
<feature type="transmembrane region" description="Helical" evidence="15">
    <location>
        <begin position="123"/>
        <end position="143"/>
    </location>
</feature>
<evidence type="ECO:0000256" key="1">
    <source>
        <dbReference type="ARBA" id="ARBA00004651"/>
    </source>
</evidence>
<keyword evidence="8" id="KW-1015">Disulfide bond</keyword>
<dbReference type="Pfam" id="PF00001">
    <property type="entry name" value="7tm_1"/>
    <property type="match status" value="1"/>
</dbReference>
<feature type="transmembrane region" description="Helical" evidence="15">
    <location>
        <begin position="432"/>
        <end position="455"/>
    </location>
</feature>
<evidence type="ECO:0000256" key="12">
    <source>
        <dbReference type="ARBA" id="ARBA00074679"/>
    </source>
</evidence>
<dbReference type="CDD" id="cd15296">
    <property type="entry name" value="7tmA_Histamine_H3R"/>
    <property type="match status" value="1"/>
</dbReference>
<evidence type="ECO:0000256" key="3">
    <source>
        <dbReference type="ARBA" id="ARBA00022553"/>
    </source>
</evidence>
<dbReference type="Proteomes" id="UP000694400">
    <property type="component" value="Chromosome 16"/>
</dbReference>
<evidence type="ECO:0000313" key="18">
    <source>
        <dbReference type="Proteomes" id="UP000694400"/>
    </source>
</evidence>
<dbReference type="GO" id="GO:0004969">
    <property type="term" value="F:histamine receptor activity"/>
    <property type="evidence" value="ECO:0007669"/>
    <property type="project" value="InterPro"/>
</dbReference>
<dbReference type="GO" id="GO:0007197">
    <property type="term" value="P:adenylate cyclase-inhibiting G protein-coupled acetylcholine receptor signaling pathway"/>
    <property type="evidence" value="ECO:0007669"/>
    <property type="project" value="TreeGrafter"/>
</dbReference>
<reference evidence="17" key="3">
    <citation type="submission" date="2025-09" db="UniProtKB">
        <authorList>
            <consortium name="Ensembl"/>
        </authorList>
    </citation>
    <scope>IDENTIFICATION</scope>
</reference>
<comment type="subcellular location">
    <subcellularLocation>
        <location evidence="1">Cell membrane</location>
        <topology evidence="1">Multi-pass membrane protein</topology>
    </subcellularLocation>
</comment>
<dbReference type="Ensembl" id="ENSAPLT00020008488.1">
    <property type="protein sequence ID" value="ENSAPLP00020007887.1"/>
    <property type="gene ID" value="ENSAPLG00020005802.1"/>
</dbReference>
<evidence type="ECO:0000256" key="11">
    <source>
        <dbReference type="ARBA" id="ARBA00023224"/>
    </source>
</evidence>
<dbReference type="GO" id="GO:0016907">
    <property type="term" value="F:G protein-coupled acetylcholine receptor activity"/>
    <property type="evidence" value="ECO:0007669"/>
    <property type="project" value="TreeGrafter"/>
</dbReference>
<feature type="compositionally biased region" description="Basic and acidic residues" evidence="14">
    <location>
        <begin position="1"/>
        <end position="10"/>
    </location>
</feature>
<dbReference type="PROSITE" id="PS00237">
    <property type="entry name" value="G_PROTEIN_RECEP_F1_1"/>
    <property type="match status" value="1"/>
</dbReference>
<evidence type="ECO:0000256" key="7">
    <source>
        <dbReference type="ARBA" id="ARBA00023136"/>
    </source>
</evidence>
<feature type="transmembrane region" description="Helical" evidence="15">
    <location>
        <begin position="203"/>
        <end position="225"/>
    </location>
</feature>
<keyword evidence="11 13" id="KW-0807">Transducer</keyword>
<evidence type="ECO:0000256" key="15">
    <source>
        <dbReference type="SAM" id="Phobius"/>
    </source>
</evidence>
<dbReference type="PROSITE" id="PS50262">
    <property type="entry name" value="G_PROTEIN_RECEP_F1_2"/>
    <property type="match status" value="1"/>
</dbReference>
<keyword evidence="3" id="KW-0597">Phosphoprotein</keyword>
<keyword evidence="6 13" id="KW-0297">G-protein coupled receptor</keyword>
<feature type="transmembrane region" description="Helical" evidence="15">
    <location>
        <begin position="245"/>
        <end position="274"/>
    </location>
</feature>
<dbReference type="InterPro" id="IPR041998">
    <property type="entry name" value="7tmA_HRH3"/>
</dbReference>
<dbReference type="InterPro" id="IPR017452">
    <property type="entry name" value="GPCR_Rhodpsn_7TM"/>
</dbReference>
<evidence type="ECO:0000256" key="14">
    <source>
        <dbReference type="SAM" id="MobiDB-lite"/>
    </source>
</evidence>
<keyword evidence="10" id="KW-0325">Glycoprotein</keyword>
<evidence type="ECO:0000256" key="5">
    <source>
        <dbReference type="ARBA" id="ARBA00022989"/>
    </source>
</evidence>
<feature type="compositionally biased region" description="Gly residues" evidence="14">
    <location>
        <begin position="17"/>
        <end position="35"/>
    </location>
</feature>
<dbReference type="PRINTS" id="PR00237">
    <property type="entry name" value="GPCRRHODOPSN"/>
</dbReference>
<evidence type="ECO:0000256" key="9">
    <source>
        <dbReference type="ARBA" id="ARBA00023170"/>
    </source>
</evidence>
<keyword evidence="4 13" id="KW-0812">Transmembrane</keyword>
<reference evidence="17" key="2">
    <citation type="submission" date="2025-08" db="UniProtKB">
        <authorList>
            <consortium name="Ensembl"/>
        </authorList>
    </citation>
    <scope>IDENTIFICATION</scope>
</reference>
<dbReference type="GO" id="GO:0005886">
    <property type="term" value="C:plasma membrane"/>
    <property type="evidence" value="ECO:0007669"/>
    <property type="project" value="UniProtKB-SubCell"/>
</dbReference>
<evidence type="ECO:0000256" key="10">
    <source>
        <dbReference type="ARBA" id="ARBA00023180"/>
    </source>
</evidence>
<name>A0A8B9SL68_ANAPL</name>
<protein>
    <recommendedName>
        <fullName evidence="12">Histamine H3 receptor</fullName>
    </recommendedName>
</protein>
<keyword evidence="7 15" id="KW-0472">Membrane</keyword>
<evidence type="ECO:0000256" key="2">
    <source>
        <dbReference type="ARBA" id="ARBA00022475"/>
    </source>
</evidence>
<keyword evidence="2" id="KW-1003">Cell membrane</keyword>
<dbReference type="AlphaFoldDB" id="A0A8B9SL68"/>
<evidence type="ECO:0000256" key="4">
    <source>
        <dbReference type="ARBA" id="ARBA00022692"/>
    </source>
</evidence>
<comment type="similarity">
    <text evidence="13">Belongs to the G-protein coupled receptor 1 family.</text>
</comment>
<sequence>MRPVLGEKGRSGLPPGVAGGSVPGGRGGGAGPGRAGEGRRRRQPRGCGWVRSGGAMESGGALGGGGAMNGSAAAAASGRFAPGGTAALGALMALLIAVTVAGNALVMLAFVADSSLRTQNNFFLLNLAISDFLVGAFCIPLYVPYVLTGRWIFGRSLCKLWLVVDYLLCTSSVFNIVLISYDRFLSVTRAVAYRAQQGNTKRAVLKMVMVWVLAFLLYGPAIISWEYISGQSIIPTGECYAEFFYNWYFLMTASTLEFFTPFISVMFFNLSIYLNIQKRTKLRLDVFHEVHNQSFTEEMEMSPEAKLSLKCCKWEQQKEPAETLDLSKSKAQAVASTASLGAKDLQTPSSGSSEKPKCCHKKSCKNSACTLSLEKRMKIVSQSMTQRFRLSRDKRVAKSLAIIVGIFGICWAPYTLLMIIRAGCHGHCISDYWYETSFWLLWINSAVNPVLYPLCHYSFRRAFIKLLCPKKLKIQPHDPLQNCWK</sequence>
<feature type="transmembrane region" description="Helical" evidence="15">
    <location>
        <begin position="163"/>
        <end position="182"/>
    </location>
</feature>
<evidence type="ECO:0000256" key="8">
    <source>
        <dbReference type="ARBA" id="ARBA00023157"/>
    </source>
</evidence>
<feature type="region of interest" description="Disordered" evidence="14">
    <location>
        <begin position="1"/>
        <end position="52"/>
    </location>
</feature>
<dbReference type="PANTHER" id="PTHR24247">
    <property type="entry name" value="5-HYDROXYTRYPTAMINE RECEPTOR"/>
    <property type="match status" value="1"/>
</dbReference>
<dbReference type="PANTHER" id="PTHR24247:SF194">
    <property type="entry name" value="HISTAMINE H3 RECEPTOR"/>
    <property type="match status" value="1"/>
</dbReference>
<feature type="transmembrane region" description="Helical" evidence="15">
    <location>
        <begin position="396"/>
        <end position="420"/>
    </location>
</feature>
<proteinExistence type="inferred from homology"/>
<evidence type="ECO:0000256" key="6">
    <source>
        <dbReference type="ARBA" id="ARBA00023040"/>
    </source>
</evidence>
<keyword evidence="9 13" id="KW-0675">Receptor</keyword>
<feature type="transmembrane region" description="Helical" evidence="15">
    <location>
        <begin position="86"/>
        <end position="111"/>
    </location>
</feature>
<organism evidence="17 18">
    <name type="scientific">Anas platyrhynchos</name>
    <name type="common">Mallard</name>
    <name type="synonym">Anas boschas</name>
    <dbReference type="NCBI Taxonomy" id="8839"/>
    <lineage>
        <taxon>Eukaryota</taxon>
        <taxon>Metazoa</taxon>
        <taxon>Chordata</taxon>
        <taxon>Craniata</taxon>
        <taxon>Vertebrata</taxon>
        <taxon>Euteleostomi</taxon>
        <taxon>Archelosauria</taxon>
        <taxon>Archosauria</taxon>
        <taxon>Dinosauria</taxon>
        <taxon>Saurischia</taxon>
        <taxon>Theropoda</taxon>
        <taxon>Coelurosauria</taxon>
        <taxon>Aves</taxon>
        <taxon>Neognathae</taxon>
        <taxon>Galloanserae</taxon>
        <taxon>Anseriformes</taxon>
        <taxon>Anatidae</taxon>
        <taxon>Anatinae</taxon>
        <taxon>Anas</taxon>
    </lineage>
</organism>
<dbReference type="FunFam" id="1.20.1070.10:FF:000138">
    <property type="entry name" value="histamine H3 receptor"/>
    <property type="match status" value="1"/>
</dbReference>
<dbReference type="GO" id="GO:0030425">
    <property type="term" value="C:dendrite"/>
    <property type="evidence" value="ECO:0007669"/>
    <property type="project" value="TreeGrafter"/>
</dbReference>
<dbReference type="Gene3D" id="1.20.1070.10">
    <property type="entry name" value="Rhodopsin 7-helix transmembrane proteins"/>
    <property type="match status" value="1"/>
</dbReference>
<dbReference type="GO" id="GO:0045202">
    <property type="term" value="C:synapse"/>
    <property type="evidence" value="ECO:0007669"/>
    <property type="project" value="TreeGrafter"/>
</dbReference>
<evidence type="ECO:0000313" key="17">
    <source>
        <dbReference type="Ensembl" id="ENSAPLP00020007887.1"/>
    </source>
</evidence>
<evidence type="ECO:0000259" key="16">
    <source>
        <dbReference type="PROSITE" id="PS50262"/>
    </source>
</evidence>
<dbReference type="SUPFAM" id="SSF81321">
    <property type="entry name" value="Family A G protein-coupled receptor-like"/>
    <property type="match status" value="1"/>
</dbReference>
<dbReference type="PRINTS" id="PR01471">
    <property type="entry name" value="HISTAMINEH3R"/>
</dbReference>
<evidence type="ECO:0000256" key="13">
    <source>
        <dbReference type="RuleBase" id="RU000688"/>
    </source>
</evidence>